<reference evidence="3" key="1">
    <citation type="journal article" date="2019" name="Int. J. Syst. Evol. Microbiol.">
        <title>The Global Catalogue of Microorganisms (GCM) 10K type strain sequencing project: providing services to taxonomists for standard genome sequencing and annotation.</title>
        <authorList>
            <consortium name="The Broad Institute Genomics Platform"/>
            <consortium name="The Broad Institute Genome Sequencing Center for Infectious Disease"/>
            <person name="Wu L."/>
            <person name="Ma J."/>
        </authorList>
    </citation>
    <scope>NUCLEOTIDE SEQUENCE [LARGE SCALE GENOMIC DNA]</scope>
    <source>
        <strain evidence="3">CGMCC 1.16226</strain>
    </source>
</reference>
<dbReference type="InterPro" id="IPR037401">
    <property type="entry name" value="SnoaL-like"/>
</dbReference>
<dbReference type="EMBL" id="JBHUGY010000020">
    <property type="protein sequence ID" value="MFD2053815.1"/>
    <property type="molecule type" value="Genomic_DNA"/>
</dbReference>
<sequence>MHDQLQPAAETANTKHERNKAAVLDFIEKSVNQGDIDGASVHFGESYTQHNPNIEDGARGFREYLQQLRQAFPLIRGEVKRIFADGDFVIVHMHARREPEEAGLAIVDVFRLAEGKLVEHWEVRQPVVESKLHTNAMI</sequence>
<evidence type="ECO:0000259" key="1">
    <source>
        <dbReference type="Pfam" id="PF12680"/>
    </source>
</evidence>
<dbReference type="InterPro" id="IPR032710">
    <property type="entry name" value="NTF2-like_dom_sf"/>
</dbReference>
<comment type="caution">
    <text evidence="2">The sequence shown here is derived from an EMBL/GenBank/DDBJ whole genome shotgun (WGS) entry which is preliminary data.</text>
</comment>
<dbReference type="Proteomes" id="UP001597349">
    <property type="component" value="Unassembled WGS sequence"/>
</dbReference>
<proteinExistence type="predicted"/>
<evidence type="ECO:0000313" key="2">
    <source>
        <dbReference type="EMBL" id="MFD2053815.1"/>
    </source>
</evidence>
<accession>A0ABW4WBI3</accession>
<name>A0ABW4WBI3_9HYPH</name>
<gene>
    <name evidence="2" type="ORF">ACFSQT_12190</name>
</gene>
<dbReference type="RefSeq" id="WP_379018814.1">
    <property type="nucleotide sequence ID" value="NZ_JBHUGY010000020.1"/>
</dbReference>
<dbReference type="Gene3D" id="3.10.450.50">
    <property type="match status" value="1"/>
</dbReference>
<feature type="domain" description="SnoaL-like" evidence="1">
    <location>
        <begin position="25"/>
        <end position="120"/>
    </location>
</feature>
<evidence type="ECO:0000313" key="3">
    <source>
        <dbReference type="Proteomes" id="UP001597349"/>
    </source>
</evidence>
<dbReference type="Pfam" id="PF12680">
    <property type="entry name" value="SnoaL_2"/>
    <property type="match status" value="1"/>
</dbReference>
<dbReference type="SUPFAM" id="SSF54427">
    <property type="entry name" value="NTF2-like"/>
    <property type="match status" value="1"/>
</dbReference>
<protein>
    <submittedName>
        <fullName evidence="2">Nuclear transport factor 2 family protein</fullName>
    </submittedName>
</protein>
<keyword evidence="3" id="KW-1185">Reference proteome</keyword>
<organism evidence="2 3">
    <name type="scientific">Mesorhizobium calcicola</name>
    <dbReference type="NCBI Taxonomy" id="1300310"/>
    <lineage>
        <taxon>Bacteria</taxon>
        <taxon>Pseudomonadati</taxon>
        <taxon>Pseudomonadota</taxon>
        <taxon>Alphaproteobacteria</taxon>
        <taxon>Hyphomicrobiales</taxon>
        <taxon>Phyllobacteriaceae</taxon>
        <taxon>Mesorhizobium</taxon>
    </lineage>
</organism>